<comment type="caution">
    <text evidence="1">The sequence shown here is derived from an EMBL/GenBank/DDBJ whole genome shotgun (WGS) entry which is preliminary data.</text>
</comment>
<proteinExistence type="predicted"/>
<accession>A0ABY1XYF0</accession>
<evidence type="ECO:0000313" key="1">
    <source>
        <dbReference type="EMBL" id="TBE72437.1"/>
    </source>
</evidence>
<evidence type="ECO:0000313" key="2">
    <source>
        <dbReference type="Proteomes" id="UP000291302"/>
    </source>
</evidence>
<organism evidence="1 2">
    <name type="scientific">Rhizobium beringeri</name>
    <dbReference type="NCBI Taxonomy" id="3019934"/>
    <lineage>
        <taxon>Bacteria</taxon>
        <taxon>Pseudomonadati</taxon>
        <taxon>Pseudomonadota</taxon>
        <taxon>Alphaproteobacteria</taxon>
        <taxon>Hyphomicrobiales</taxon>
        <taxon>Rhizobiaceae</taxon>
        <taxon>Rhizobium/Agrobacterium group</taxon>
        <taxon>Rhizobium</taxon>
    </lineage>
</organism>
<gene>
    <name evidence="1" type="ORF">ELH03_17560</name>
</gene>
<sequence length="109" mass="12234">MGSHSTKSATSSIALTARKIHLMVAVADSAIELDAYEANVGTKKQVLREAYADWKETHSVGRVERDSDQWKAMMSDTNAAYQNLVYAKKNEANARRRLKTAVRNFRNCN</sequence>
<dbReference type="EMBL" id="SILG01000001">
    <property type="protein sequence ID" value="TBE72437.1"/>
    <property type="molecule type" value="Genomic_DNA"/>
</dbReference>
<dbReference type="RefSeq" id="WP_130806764.1">
    <property type="nucleotide sequence ID" value="NZ_SILG01000001.1"/>
</dbReference>
<name>A0ABY1XYF0_9HYPH</name>
<keyword evidence="2" id="KW-1185">Reference proteome</keyword>
<dbReference type="Proteomes" id="UP000291302">
    <property type="component" value="Unassembled WGS sequence"/>
</dbReference>
<protein>
    <submittedName>
        <fullName evidence="1">Uncharacterized protein</fullName>
    </submittedName>
</protein>
<reference evidence="1 2" key="1">
    <citation type="submission" date="2019-02" db="EMBL/GenBank/DDBJ databases">
        <title>The genomic architecture of introgression among sibling species of bacteria.</title>
        <authorList>
            <person name="Cavassim M.I.A."/>
            <person name="Moeskjaer S."/>
            <person name="Moslemi C."/>
            <person name="Fields B."/>
            <person name="Bachmann A."/>
            <person name="Vilhjalmsson B."/>
            <person name="Schierup M.H."/>
            <person name="Young J.P.W."/>
            <person name="Andersen S.U."/>
        </authorList>
    </citation>
    <scope>NUCLEOTIDE SEQUENCE [LARGE SCALE GENOMIC DNA]</scope>
    <source>
        <strain evidence="1 2">SM51</strain>
    </source>
</reference>